<evidence type="ECO:0000256" key="5">
    <source>
        <dbReference type="ARBA" id="ARBA00022777"/>
    </source>
</evidence>
<evidence type="ECO:0000256" key="2">
    <source>
        <dbReference type="ARBA" id="ARBA00012438"/>
    </source>
</evidence>
<proteinExistence type="predicted"/>
<dbReference type="Pfam" id="PF02518">
    <property type="entry name" value="HATPase_c"/>
    <property type="match status" value="1"/>
</dbReference>
<dbReference type="InterPro" id="IPR036890">
    <property type="entry name" value="HATPase_C_sf"/>
</dbReference>
<keyword evidence="8" id="KW-0472">Membrane</keyword>
<dbReference type="SMART" id="SM00388">
    <property type="entry name" value="HisKA"/>
    <property type="match status" value="1"/>
</dbReference>
<feature type="region of interest" description="Disordered" evidence="7">
    <location>
        <begin position="240"/>
        <end position="262"/>
    </location>
</feature>
<dbReference type="PANTHER" id="PTHR43047:SF72">
    <property type="entry name" value="OSMOSENSING HISTIDINE PROTEIN KINASE SLN1"/>
    <property type="match status" value="1"/>
</dbReference>
<dbReference type="SUPFAM" id="SSF55874">
    <property type="entry name" value="ATPase domain of HSP90 chaperone/DNA topoisomerase II/histidine kinase"/>
    <property type="match status" value="1"/>
</dbReference>
<dbReference type="EC" id="2.7.13.3" evidence="2"/>
<accession>A0A939JZI3</accession>
<dbReference type="GO" id="GO:0005886">
    <property type="term" value="C:plasma membrane"/>
    <property type="evidence" value="ECO:0007669"/>
    <property type="project" value="TreeGrafter"/>
</dbReference>
<dbReference type="Proteomes" id="UP000664795">
    <property type="component" value="Unassembled WGS sequence"/>
</dbReference>
<feature type="transmembrane region" description="Helical" evidence="8">
    <location>
        <begin position="7"/>
        <end position="28"/>
    </location>
</feature>
<feature type="transmembrane region" description="Helical" evidence="8">
    <location>
        <begin position="379"/>
        <end position="401"/>
    </location>
</feature>
<evidence type="ECO:0000256" key="1">
    <source>
        <dbReference type="ARBA" id="ARBA00000085"/>
    </source>
</evidence>
<dbReference type="PANTHER" id="PTHR43047">
    <property type="entry name" value="TWO-COMPONENT HISTIDINE PROTEIN KINASE"/>
    <property type="match status" value="1"/>
</dbReference>
<evidence type="ECO:0000259" key="9">
    <source>
        <dbReference type="PROSITE" id="PS50109"/>
    </source>
</evidence>
<sequence length="660" mass="73180">MSTNRIRWIVCLMAVGLLGLVGFQLYWISNALHLQKEQFDYKVTDALQEVVRTLERQEIQYQAKQRLNAQEQHQQLMAIGKDTPKPAPSAGVARNPVTVRKPERQTASATPRRQKQHASSPYLANEGVPGTVTIQMDALQPIQRQLTPEQLRTVEAFYRQQDELVAAGDIEAQLIQQERFSRWIDQVLQSHVNDYLRSSSGLVVPDSVARLVTPGAVKAENDRLLARVKRNRKATGKPILTSSVTMPAPPNDATNKPANGTSVADQSEAIKAIFRGMMFSDRPLEERVDRFTLDTLLRQALQERGIAIPFDYAVRSKDRPQLLFASNGSTGGLGSASEADKRFQTAGYKAALFPNNLLETNNYVYLFFPNQQAFILERLTATLAGSAVLILVIMACFYIAISTILRQKKMADIKNDFINNMTHEFKTPISTISLAVDMAREQLAQPASLALAGGGSVSENPPITDRLNRYIGIIRDENGRLGSHVEKVLQMAMLDRGAIQLSLSSVNVHDVIEKVINSVGLQIEQRQGELDLEFDATNECVEADEVHLTNMLYNLVDNAIKYSPDHLALRIRTRNTTLPSGQAAVGIAVADRGLGLTKEQQSRIFETFYRVPTGNRHDVKGFGLGLSYVKKMAEEHHGQITVTSTPGEGSEFEIVIPTAP</sequence>
<organism evidence="10 11">
    <name type="scientific">Fibrella aquatilis</name>
    <dbReference type="NCBI Taxonomy" id="2817059"/>
    <lineage>
        <taxon>Bacteria</taxon>
        <taxon>Pseudomonadati</taxon>
        <taxon>Bacteroidota</taxon>
        <taxon>Cytophagia</taxon>
        <taxon>Cytophagales</taxon>
        <taxon>Spirosomataceae</taxon>
        <taxon>Fibrella</taxon>
    </lineage>
</organism>
<dbReference type="FunFam" id="3.30.565.10:FF:000006">
    <property type="entry name" value="Sensor histidine kinase WalK"/>
    <property type="match status" value="1"/>
</dbReference>
<keyword evidence="4" id="KW-0808">Transferase</keyword>
<dbReference type="Pfam" id="PF00512">
    <property type="entry name" value="HisKA"/>
    <property type="match status" value="1"/>
</dbReference>
<dbReference type="Gene3D" id="3.30.565.10">
    <property type="entry name" value="Histidine kinase-like ATPase, C-terminal domain"/>
    <property type="match status" value="1"/>
</dbReference>
<evidence type="ECO:0000313" key="11">
    <source>
        <dbReference type="Proteomes" id="UP000664795"/>
    </source>
</evidence>
<evidence type="ECO:0000313" key="10">
    <source>
        <dbReference type="EMBL" id="MBO0930971.1"/>
    </source>
</evidence>
<evidence type="ECO:0000256" key="6">
    <source>
        <dbReference type="SAM" id="Coils"/>
    </source>
</evidence>
<dbReference type="CDD" id="cd00082">
    <property type="entry name" value="HisKA"/>
    <property type="match status" value="1"/>
</dbReference>
<keyword evidence="5 10" id="KW-0418">Kinase</keyword>
<keyword evidence="3" id="KW-0597">Phosphoprotein</keyword>
<name>A0A939JZI3_9BACT</name>
<dbReference type="InterPro" id="IPR005467">
    <property type="entry name" value="His_kinase_dom"/>
</dbReference>
<dbReference type="GO" id="GO:0009927">
    <property type="term" value="F:histidine phosphotransfer kinase activity"/>
    <property type="evidence" value="ECO:0007669"/>
    <property type="project" value="TreeGrafter"/>
</dbReference>
<dbReference type="GO" id="GO:0000155">
    <property type="term" value="F:phosphorelay sensor kinase activity"/>
    <property type="evidence" value="ECO:0007669"/>
    <property type="project" value="InterPro"/>
</dbReference>
<keyword evidence="11" id="KW-1185">Reference proteome</keyword>
<feature type="compositionally biased region" description="Polar residues" evidence="7">
    <location>
        <begin position="252"/>
        <end position="262"/>
    </location>
</feature>
<keyword evidence="8" id="KW-1133">Transmembrane helix</keyword>
<evidence type="ECO:0000256" key="4">
    <source>
        <dbReference type="ARBA" id="ARBA00022679"/>
    </source>
</evidence>
<feature type="coiled-coil region" evidence="6">
    <location>
        <begin position="47"/>
        <end position="74"/>
    </location>
</feature>
<protein>
    <recommendedName>
        <fullName evidence="2">histidine kinase</fullName>
        <ecNumber evidence="2">2.7.13.3</ecNumber>
    </recommendedName>
</protein>
<dbReference type="SMART" id="SM00387">
    <property type="entry name" value="HATPase_c"/>
    <property type="match status" value="1"/>
</dbReference>
<keyword evidence="8" id="KW-0812">Transmembrane</keyword>
<feature type="domain" description="Histidine kinase" evidence="9">
    <location>
        <begin position="420"/>
        <end position="660"/>
    </location>
</feature>
<dbReference type="SUPFAM" id="SSF47384">
    <property type="entry name" value="Homodimeric domain of signal transducing histidine kinase"/>
    <property type="match status" value="1"/>
</dbReference>
<keyword evidence="6" id="KW-0175">Coiled coil</keyword>
<dbReference type="Gene3D" id="1.10.287.130">
    <property type="match status" value="1"/>
</dbReference>
<dbReference type="PROSITE" id="PS50109">
    <property type="entry name" value="HIS_KIN"/>
    <property type="match status" value="1"/>
</dbReference>
<dbReference type="RefSeq" id="WP_207334936.1">
    <property type="nucleotide sequence ID" value="NZ_JAFMYU010000005.1"/>
</dbReference>
<feature type="region of interest" description="Disordered" evidence="7">
    <location>
        <begin position="81"/>
        <end position="127"/>
    </location>
</feature>
<comment type="caution">
    <text evidence="10">The sequence shown here is derived from an EMBL/GenBank/DDBJ whole genome shotgun (WGS) entry which is preliminary data.</text>
</comment>
<evidence type="ECO:0000256" key="8">
    <source>
        <dbReference type="SAM" id="Phobius"/>
    </source>
</evidence>
<dbReference type="EMBL" id="JAFMYU010000005">
    <property type="protein sequence ID" value="MBO0930971.1"/>
    <property type="molecule type" value="Genomic_DNA"/>
</dbReference>
<dbReference type="PRINTS" id="PR00344">
    <property type="entry name" value="BCTRLSENSOR"/>
</dbReference>
<evidence type="ECO:0000256" key="7">
    <source>
        <dbReference type="SAM" id="MobiDB-lite"/>
    </source>
</evidence>
<reference evidence="10 11" key="1">
    <citation type="submission" date="2021-03" db="EMBL/GenBank/DDBJ databases">
        <title>Fibrella sp. HMF5036 genome sequencing and assembly.</title>
        <authorList>
            <person name="Kang H."/>
            <person name="Kim H."/>
            <person name="Bae S."/>
            <person name="Joh K."/>
        </authorList>
    </citation>
    <scope>NUCLEOTIDE SEQUENCE [LARGE SCALE GENOMIC DNA]</scope>
    <source>
        <strain evidence="10 11">HMF5036</strain>
    </source>
</reference>
<dbReference type="InterPro" id="IPR003661">
    <property type="entry name" value="HisK_dim/P_dom"/>
</dbReference>
<comment type="catalytic activity">
    <reaction evidence="1">
        <text>ATP + protein L-histidine = ADP + protein N-phospho-L-histidine.</text>
        <dbReference type="EC" id="2.7.13.3"/>
    </reaction>
</comment>
<dbReference type="AlphaFoldDB" id="A0A939JZI3"/>
<dbReference type="InterPro" id="IPR036097">
    <property type="entry name" value="HisK_dim/P_sf"/>
</dbReference>
<gene>
    <name evidence="10" type="ORF">J2I48_08210</name>
</gene>
<evidence type="ECO:0000256" key="3">
    <source>
        <dbReference type="ARBA" id="ARBA00022553"/>
    </source>
</evidence>
<dbReference type="InterPro" id="IPR003594">
    <property type="entry name" value="HATPase_dom"/>
</dbReference>
<dbReference type="InterPro" id="IPR004358">
    <property type="entry name" value="Sig_transdc_His_kin-like_C"/>
</dbReference>
<dbReference type="CDD" id="cd00075">
    <property type="entry name" value="HATPase"/>
    <property type="match status" value="1"/>
</dbReference>